<feature type="non-terminal residue" evidence="2">
    <location>
        <position position="85"/>
    </location>
</feature>
<comment type="caution">
    <text evidence="2">The sequence shown here is derived from an EMBL/GenBank/DDBJ whole genome shotgun (WGS) entry which is preliminary data.</text>
</comment>
<organism evidence="2 3">
    <name type="scientific">Cymbomonas tetramitiformis</name>
    <dbReference type="NCBI Taxonomy" id="36881"/>
    <lineage>
        <taxon>Eukaryota</taxon>
        <taxon>Viridiplantae</taxon>
        <taxon>Chlorophyta</taxon>
        <taxon>Pyramimonadophyceae</taxon>
        <taxon>Pyramimonadales</taxon>
        <taxon>Pyramimonadaceae</taxon>
        <taxon>Cymbomonas</taxon>
    </lineage>
</organism>
<evidence type="ECO:0000313" key="3">
    <source>
        <dbReference type="Proteomes" id="UP001190700"/>
    </source>
</evidence>
<dbReference type="AlphaFoldDB" id="A0AAE0FE22"/>
<feature type="non-terminal residue" evidence="2">
    <location>
        <position position="1"/>
    </location>
</feature>
<sequence>ATLRMRGPRVQREASERLGSREEGNVKSGSERTWRWRMRPRCQKMICGGKFGRRTCALGWHTVLGRLNSCLIRRKMPLMQWRWVN</sequence>
<reference evidence="2 3" key="1">
    <citation type="journal article" date="2015" name="Genome Biol. Evol.">
        <title>Comparative Genomics of a Bacterivorous Green Alga Reveals Evolutionary Causalities and Consequences of Phago-Mixotrophic Mode of Nutrition.</title>
        <authorList>
            <person name="Burns J.A."/>
            <person name="Paasch A."/>
            <person name="Narechania A."/>
            <person name="Kim E."/>
        </authorList>
    </citation>
    <scope>NUCLEOTIDE SEQUENCE [LARGE SCALE GENOMIC DNA]</scope>
    <source>
        <strain evidence="2 3">PLY_AMNH</strain>
    </source>
</reference>
<dbReference type="EMBL" id="LGRX02020127">
    <property type="protein sequence ID" value="KAK3257775.1"/>
    <property type="molecule type" value="Genomic_DNA"/>
</dbReference>
<proteinExistence type="predicted"/>
<evidence type="ECO:0000256" key="1">
    <source>
        <dbReference type="SAM" id="MobiDB-lite"/>
    </source>
</evidence>
<evidence type="ECO:0000313" key="2">
    <source>
        <dbReference type="EMBL" id="KAK3257775.1"/>
    </source>
</evidence>
<dbReference type="Proteomes" id="UP001190700">
    <property type="component" value="Unassembled WGS sequence"/>
</dbReference>
<feature type="region of interest" description="Disordered" evidence="1">
    <location>
        <begin position="1"/>
        <end position="31"/>
    </location>
</feature>
<feature type="compositionally biased region" description="Basic and acidic residues" evidence="1">
    <location>
        <begin position="10"/>
        <end position="31"/>
    </location>
</feature>
<gene>
    <name evidence="2" type="ORF">CYMTET_33149</name>
</gene>
<name>A0AAE0FE22_9CHLO</name>
<keyword evidence="3" id="KW-1185">Reference proteome</keyword>
<accession>A0AAE0FE22</accession>
<protein>
    <submittedName>
        <fullName evidence="2">Uncharacterized protein</fullName>
    </submittedName>
</protein>